<name>A0A5N5NQJ5_9ROSI</name>
<evidence type="ECO:0000256" key="12">
    <source>
        <dbReference type="SAM" id="MobiDB-lite"/>
    </source>
</evidence>
<evidence type="ECO:0000256" key="9">
    <source>
        <dbReference type="ARBA" id="ARBA00022833"/>
    </source>
</evidence>
<evidence type="ECO:0000256" key="3">
    <source>
        <dbReference type="ARBA" id="ARBA00009758"/>
    </source>
</evidence>
<evidence type="ECO:0000313" key="16">
    <source>
        <dbReference type="EMBL" id="KAB5569865.1"/>
    </source>
</evidence>
<evidence type="ECO:0000256" key="4">
    <source>
        <dbReference type="ARBA" id="ARBA00022490"/>
    </source>
</evidence>
<dbReference type="GO" id="GO:0005094">
    <property type="term" value="F:Rho GDP-dissociation inhibitor activity"/>
    <property type="evidence" value="ECO:0007669"/>
    <property type="project" value="InterPro"/>
</dbReference>
<evidence type="ECO:0000313" key="17">
    <source>
        <dbReference type="Proteomes" id="UP000326939"/>
    </source>
</evidence>
<feature type="region of interest" description="Disordered" evidence="12">
    <location>
        <begin position="1"/>
        <end position="50"/>
    </location>
</feature>
<dbReference type="InterPro" id="IPR001357">
    <property type="entry name" value="BRCT_dom"/>
</dbReference>
<sequence length="1143" mass="125778">MESGKKAEAGPSTTTRGGFDGKLERKRETSENPPVVAAFIDDDDEDDGDVVDNGVPVAGFVPGPLLSLKEQIEKDKEDDSLRRWKEKLLGCVESDLNGQLEPEVKFHSIGIISDDIGEKNTPLPVDESQSGRPLFALREGSRYQLKLTFSVLHNIVSGLAYSNTVWKGGVQVDQSKGMLGTFAPQREPYVHTLEEDTAPSGVLARGTYSAKLKVNIISLKMMTEDAIWSSNIPLRLRREANQILLQGVPHVQGNIVFVFFLNNVSASLNHNFSLPLMWEEHNEFLWPQQPRVHQMLNKPLAYEELRLATGGKMPALDAAETKTASSSETSHQSPDLFVAFLLVFCLGLDFFFACFESAFSRSSFRPFIFAFTFGILTFSGLEFDGFDWFFCSDNVAEGFDVEPWLDDFLCNENFLRACQRRTLAEQILERAGERVLEESYLSIPLLSILLTSTFSIIQVSCLPKTTEFGSECPLCKAQYGDSDLRCLPMIENMVTIYRSLDSAFSASILQSHSETGRVLKQCPASKSSGSKDKKLLESHWGNHYSCGQSKLMNNDLACAPSNCSVGNGIRKNVGNCNVPMHVKDKEHEVIGSAGGASNDKHNVNSLPVGSQVRARGLHGPKAFQMDLNRADQLSPRSPPSFGDNKDSENDSNDQGSDDCPQNYKAENLLQLNSDNKRRQESHITSASETEEGHLRDLKRHKKLNYSPSDLCANNIVHIKPNAPPTENLMTSSQLEIPAKSNNSFNACGFCQSSRITEYTGPMLHLLNGKPVEGIEATLSSTIHVHAVCIEWAPQVYYAGETLKNLKAELARGAKLKCSKCGLKGAALGCYLKSCKRSYHAPCAMEISKCRWDYASVLYSASIANSCAYENFLVLCPGHSSVKFPSEKSKAEKHKQKISSAPTSVASQQPNFWVGSCNGAKKWVFCGSALSSEEKCLLVKFGSMIGVPVNKFWASNVTHVIAATDSDGACTRTLKYLMAILNGKWVLSIDWIKACMESMHPVDEENYEIILDSHGSRDGPKNGRLGALNNAPKLFSGLSFYFVGDFVAGYKEGLQSLVIAAGGTLLKSEEELVEQRHDQASPSGTLIVYNLDPPQGCKLGEEVSIIWQRTNEAQDLAAKVGSQVIGHTWLLESISSYKLQPSVN</sequence>
<dbReference type="Gene3D" id="2.70.50.30">
    <property type="entry name" value="Coagulation Factor XIII, subunit A, domain 1"/>
    <property type="match status" value="1"/>
</dbReference>
<dbReference type="Pfam" id="PF13771">
    <property type="entry name" value="zf-HC5HC2H"/>
    <property type="match status" value="1"/>
</dbReference>
<dbReference type="SUPFAM" id="SSF52113">
    <property type="entry name" value="BRCT domain"/>
    <property type="match status" value="2"/>
</dbReference>
<keyword evidence="5" id="KW-0479">Metal-binding</keyword>
<keyword evidence="7" id="KW-0227">DNA damage</keyword>
<dbReference type="InterPro" id="IPR014756">
    <property type="entry name" value="Ig_E-set"/>
</dbReference>
<dbReference type="InterPro" id="IPR036420">
    <property type="entry name" value="BRCT_dom_sf"/>
</dbReference>
<dbReference type="Gene3D" id="3.40.50.10190">
    <property type="entry name" value="BRCT domain"/>
    <property type="match status" value="2"/>
</dbReference>
<dbReference type="GO" id="GO:0000724">
    <property type="term" value="P:double-strand break repair via homologous recombination"/>
    <property type="evidence" value="ECO:0007669"/>
    <property type="project" value="TreeGrafter"/>
</dbReference>
<dbReference type="InterPro" id="IPR000406">
    <property type="entry name" value="Rho_GDI"/>
</dbReference>
<dbReference type="GO" id="GO:0008270">
    <property type="term" value="F:zinc ion binding"/>
    <property type="evidence" value="ECO:0007669"/>
    <property type="project" value="UniProtKB-KW"/>
</dbReference>
<dbReference type="InterPro" id="IPR031099">
    <property type="entry name" value="BRCA1-associated"/>
</dbReference>
<dbReference type="PANTHER" id="PTHR13763">
    <property type="entry name" value="BREAST CANCER TYPE 1 SUSCEPTIBILITY PROTEIN BRCA1"/>
    <property type="match status" value="1"/>
</dbReference>
<feature type="transmembrane region" description="Helical" evidence="13">
    <location>
        <begin position="367"/>
        <end position="390"/>
    </location>
</feature>
<feature type="compositionally biased region" description="Acidic residues" evidence="12">
    <location>
        <begin position="40"/>
        <end position="50"/>
    </location>
</feature>
<feature type="region of interest" description="Disordered" evidence="12">
    <location>
        <begin position="630"/>
        <end position="696"/>
    </location>
</feature>
<dbReference type="Pfam" id="PF00533">
    <property type="entry name" value="BRCT"/>
    <property type="match status" value="1"/>
</dbReference>
<keyword evidence="13" id="KW-0812">Transmembrane</keyword>
<feature type="domain" description="PHD-type" evidence="15">
    <location>
        <begin position="744"/>
        <end position="879"/>
    </location>
</feature>
<keyword evidence="17" id="KW-1185">Reference proteome</keyword>
<keyword evidence="8" id="KW-0863">Zinc-finger</keyword>
<keyword evidence="6" id="KW-0677">Repeat</keyword>
<evidence type="ECO:0000256" key="7">
    <source>
        <dbReference type="ARBA" id="ARBA00022763"/>
    </source>
</evidence>
<proteinExistence type="inferred from homology"/>
<keyword evidence="4" id="KW-0963">Cytoplasm</keyword>
<comment type="subcellular location">
    <subcellularLocation>
        <location evidence="2">Cytoplasm</location>
    </subcellularLocation>
    <subcellularLocation>
        <location evidence="1">Nucleus</location>
    </subcellularLocation>
</comment>
<dbReference type="GO" id="GO:0007266">
    <property type="term" value="P:Rho protein signal transduction"/>
    <property type="evidence" value="ECO:0007669"/>
    <property type="project" value="InterPro"/>
</dbReference>
<evidence type="ECO:0000256" key="6">
    <source>
        <dbReference type="ARBA" id="ARBA00022737"/>
    </source>
</evidence>
<accession>A0A5N5NQJ5</accession>
<protein>
    <recommendedName>
        <fullName evidence="18">BRCT domain-containing protein</fullName>
    </recommendedName>
</protein>
<dbReference type="Proteomes" id="UP000326939">
    <property type="component" value="Chromosome 2"/>
</dbReference>
<organism evidence="16 17">
    <name type="scientific">Salix brachista</name>
    <dbReference type="NCBI Taxonomy" id="2182728"/>
    <lineage>
        <taxon>Eukaryota</taxon>
        <taxon>Viridiplantae</taxon>
        <taxon>Streptophyta</taxon>
        <taxon>Embryophyta</taxon>
        <taxon>Tracheophyta</taxon>
        <taxon>Spermatophyta</taxon>
        <taxon>Magnoliopsida</taxon>
        <taxon>eudicotyledons</taxon>
        <taxon>Gunneridae</taxon>
        <taxon>Pentapetalae</taxon>
        <taxon>rosids</taxon>
        <taxon>fabids</taxon>
        <taxon>Malpighiales</taxon>
        <taxon>Salicaceae</taxon>
        <taxon>Saliceae</taxon>
        <taxon>Salix</taxon>
    </lineage>
</organism>
<dbReference type="PROSITE" id="PS51805">
    <property type="entry name" value="EPHD"/>
    <property type="match status" value="1"/>
</dbReference>
<dbReference type="PANTHER" id="PTHR13763:SF9">
    <property type="entry name" value="BRCA1-ASSOCIATED RING DOMAIN PROTEIN 1"/>
    <property type="match status" value="1"/>
</dbReference>
<keyword evidence="13" id="KW-0472">Membrane</keyword>
<dbReference type="GO" id="GO:0005737">
    <property type="term" value="C:cytoplasm"/>
    <property type="evidence" value="ECO:0007669"/>
    <property type="project" value="UniProtKB-SubCell"/>
</dbReference>
<evidence type="ECO:0000256" key="11">
    <source>
        <dbReference type="ARBA" id="ARBA00023242"/>
    </source>
</evidence>
<feature type="transmembrane region" description="Helical" evidence="13">
    <location>
        <begin position="336"/>
        <end position="355"/>
    </location>
</feature>
<reference evidence="17" key="1">
    <citation type="journal article" date="2019" name="Gigascience">
        <title>De novo genome assembly of the endangered Acer yangbiense, a plant species with extremely small populations endemic to Yunnan Province, China.</title>
        <authorList>
            <person name="Yang J."/>
            <person name="Wariss H.M."/>
            <person name="Tao L."/>
            <person name="Zhang R."/>
            <person name="Yun Q."/>
            <person name="Hollingsworth P."/>
            <person name="Dao Z."/>
            <person name="Luo G."/>
            <person name="Guo H."/>
            <person name="Ma Y."/>
            <person name="Sun W."/>
        </authorList>
    </citation>
    <scope>NUCLEOTIDE SEQUENCE [LARGE SCALE GENOMIC DNA]</scope>
    <source>
        <strain evidence="17">cv. br00</strain>
    </source>
</reference>
<keyword evidence="9" id="KW-0862">Zinc</keyword>
<evidence type="ECO:0000256" key="5">
    <source>
        <dbReference type="ARBA" id="ARBA00022723"/>
    </source>
</evidence>
<evidence type="ECO:0008006" key="18">
    <source>
        <dbReference type="Google" id="ProtNLM"/>
    </source>
</evidence>
<feature type="compositionally biased region" description="Basic and acidic residues" evidence="12">
    <location>
        <begin position="19"/>
        <end position="30"/>
    </location>
</feature>
<dbReference type="InterPro" id="IPR013083">
    <property type="entry name" value="Znf_RING/FYVE/PHD"/>
</dbReference>
<dbReference type="InterPro" id="IPR024792">
    <property type="entry name" value="RhoGDI_dom_sf"/>
</dbReference>
<dbReference type="GO" id="GO:0005634">
    <property type="term" value="C:nucleus"/>
    <property type="evidence" value="ECO:0007669"/>
    <property type="project" value="UniProtKB-SubCell"/>
</dbReference>
<keyword evidence="10" id="KW-0234">DNA repair</keyword>
<evidence type="ECO:0000256" key="2">
    <source>
        <dbReference type="ARBA" id="ARBA00004496"/>
    </source>
</evidence>
<dbReference type="GO" id="GO:0045944">
    <property type="term" value="P:positive regulation of transcription by RNA polymerase II"/>
    <property type="evidence" value="ECO:0007669"/>
    <property type="project" value="TreeGrafter"/>
</dbReference>
<evidence type="ECO:0000259" key="14">
    <source>
        <dbReference type="PROSITE" id="PS50172"/>
    </source>
</evidence>
<evidence type="ECO:0000259" key="15">
    <source>
        <dbReference type="PROSITE" id="PS51805"/>
    </source>
</evidence>
<evidence type="ECO:0000256" key="8">
    <source>
        <dbReference type="ARBA" id="ARBA00022771"/>
    </source>
</evidence>
<comment type="similarity">
    <text evidence="3">Belongs to the Rho GDI family.</text>
</comment>
<dbReference type="CDD" id="cd15571">
    <property type="entry name" value="ePHD"/>
    <property type="match status" value="1"/>
</dbReference>
<dbReference type="FunFam" id="3.40.50.10190:FF:000006">
    <property type="entry name" value="Breast cancer type 1 susceptibility protein homolog"/>
    <property type="match status" value="1"/>
</dbReference>
<keyword evidence="11" id="KW-0539">Nucleus</keyword>
<evidence type="ECO:0000256" key="1">
    <source>
        <dbReference type="ARBA" id="ARBA00004123"/>
    </source>
</evidence>
<dbReference type="Gene3D" id="3.30.40.10">
    <property type="entry name" value="Zinc/RING finger domain, C3HC4 (zinc finger)"/>
    <property type="match status" value="1"/>
</dbReference>
<keyword evidence="13" id="KW-1133">Transmembrane helix</keyword>
<feature type="domain" description="BRCT" evidence="14">
    <location>
        <begin position="1029"/>
        <end position="1143"/>
    </location>
</feature>
<dbReference type="AlphaFoldDB" id="A0A5N5NQJ5"/>
<dbReference type="InterPro" id="IPR034732">
    <property type="entry name" value="EPHD"/>
</dbReference>
<dbReference type="PROSITE" id="PS50172">
    <property type="entry name" value="BRCT"/>
    <property type="match status" value="2"/>
</dbReference>
<evidence type="ECO:0000256" key="10">
    <source>
        <dbReference type="ARBA" id="ARBA00023204"/>
    </source>
</evidence>
<dbReference type="SMART" id="SM00292">
    <property type="entry name" value="BRCT"/>
    <property type="match status" value="2"/>
</dbReference>
<dbReference type="SUPFAM" id="SSF81296">
    <property type="entry name" value="E set domains"/>
    <property type="match status" value="1"/>
</dbReference>
<comment type="caution">
    <text evidence="16">The sequence shown here is derived from an EMBL/GenBank/DDBJ whole genome shotgun (WGS) entry which is preliminary data.</text>
</comment>
<evidence type="ECO:0000256" key="13">
    <source>
        <dbReference type="SAM" id="Phobius"/>
    </source>
</evidence>
<gene>
    <name evidence="16" type="ORF">DKX38_003658</name>
</gene>
<dbReference type="CDD" id="cd17734">
    <property type="entry name" value="BRCT_Bard1_rpt1"/>
    <property type="match status" value="1"/>
</dbReference>
<feature type="domain" description="BRCT" evidence="14">
    <location>
        <begin position="936"/>
        <end position="1008"/>
    </location>
</feature>
<dbReference type="GO" id="GO:0004842">
    <property type="term" value="F:ubiquitin-protein transferase activity"/>
    <property type="evidence" value="ECO:0007669"/>
    <property type="project" value="TreeGrafter"/>
</dbReference>
<dbReference type="EMBL" id="VDCV01000002">
    <property type="protein sequence ID" value="KAB5569865.1"/>
    <property type="molecule type" value="Genomic_DNA"/>
</dbReference>
<dbReference type="Pfam" id="PF02115">
    <property type="entry name" value="Rho_GDI"/>
    <property type="match status" value="1"/>
</dbReference>